<accession>A0A8C0X9C3</accession>
<dbReference type="Ensembl" id="ENSCCNT00000031013.1">
    <property type="protein sequence ID" value="ENSCCNP00000024322.1"/>
    <property type="gene ID" value="ENSCCNG00000023817.1"/>
</dbReference>
<organism evidence="1">
    <name type="scientific">Castor canadensis</name>
    <name type="common">American beaver</name>
    <dbReference type="NCBI Taxonomy" id="51338"/>
    <lineage>
        <taxon>Eukaryota</taxon>
        <taxon>Metazoa</taxon>
        <taxon>Chordata</taxon>
        <taxon>Craniata</taxon>
        <taxon>Vertebrata</taxon>
        <taxon>Euteleostomi</taxon>
        <taxon>Mammalia</taxon>
        <taxon>Eutheria</taxon>
        <taxon>Euarchontoglires</taxon>
        <taxon>Glires</taxon>
        <taxon>Rodentia</taxon>
        <taxon>Castorimorpha</taxon>
        <taxon>Castoridae</taxon>
        <taxon>Castor</taxon>
    </lineage>
</organism>
<dbReference type="AlphaFoldDB" id="A0A8C0X9C3"/>
<proteinExistence type="predicted"/>
<sequence>MPGEATETVTAIETELPQLQAETGSGIECDSDESVPKLKKEDSTQLVIGVARVTIQKSSSNQMSTRASFKYLHCFGGAKIED</sequence>
<reference evidence="1" key="1">
    <citation type="submission" date="2023-09" db="UniProtKB">
        <authorList>
            <consortium name="Ensembl"/>
        </authorList>
    </citation>
    <scope>IDENTIFICATION</scope>
</reference>
<protein>
    <submittedName>
        <fullName evidence="1">Uncharacterized protein</fullName>
    </submittedName>
</protein>
<evidence type="ECO:0000313" key="1">
    <source>
        <dbReference type="Ensembl" id="ENSCCNP00000024322.1"/>
    </source>
</evidence>
<name>A0A8C0X9C3_CASCN</name>